<dbReference type="PANTHER" id="PTHR21704">
    <property type="entry name" value="NIPPED-B-LIKE PROTEIN DELANGIN SCC2-RELATED"/>
    <property type="match status" value="1"/>
</dbReference>
<feature type="compositionally biased region" description="Basic and acidic residues" evidence="2">
    <location>
        <begin position="384"/>
        <end position="408"/>
    </location>
</feature>
<keyword evidence="1" id="KW-0131">Cell cycle</keyword>
<name>A0ABD2Q501_9PLAT</name>
<feature type="region of interest" description="Disordered" evidence="2">
    <location>
        <begin position="330"/>
        <end position="449"/>
    </location>
</feature>
<evidence type="ECO:0000259" key="3">
    <source>
        <dbReference type="Pfam" id="PF12830"/>
    </source>
</evidence>
<feature type="compositionally biased region" description="Basic residues" evidence="2">
    <location>
        <begin position="371"/>
        <end position="383"/>
    </location>
</feature>
<organism evidence="4 5">
    <name type="scientific">Cichlidogyrus casuarinus</name>
    <dbReference type="NCBI Taxonomy" id="1844966"/>
    <lineage>
        <taxon>Eukaryota</taxon>
        <taxon>Metazoa</taxon>
        <taxon>Spiralia</taxon>
        <taxon>Lophotrochozoa</taxon>
        <taxon>Platyhelminthes</taxon>
        <taxon>Monogenea</taxon>
        <taxon>Monopisthocotylea</taxon>
        <taxon>Dactylogyridea</taxon>
        <taxon>Ancyrocephalidae</taxon>
        <taxon>Cichlidogyrus</taxon>
    </lineage>
</organism>
<keyword evidence="1" id="KW-0677">Repeat</keyword>
<comment type="caution">
    <text evidence="4">The sequence shown here is derived from an EMBL/GenBank/DDBJ whole genome shotgun (WGS) entry which is preliminary data.</text>
</comment>
<dbReference type="InterPro" id="IPR024986">
    <property type="entry name" value="Nipped-B_C"/>
</dbReference>
<dbReference type="Proteomes" id="UP001626550">
    <property type="component" value="Unassembled WGS sequence"/>
</dbReference>
<dbReference type="EMBL" id="JBJKFK010000982">
    <property type="protein sequence ID" value="KAL3314493.1"/>
    <property type="molecule type" value="Genomic_DNA"/>
</dbReference>
<dbReference type="PANTHER" id="PTHR21704:SF18">
    <property type="entry name" value="NIPPED-B-LIKE PROTEIN"/>
    <property type="match status" value="1"/>
</dbReference>
<evidence type="ECO:0000256" key="2">
    <source>
        <dbReference type="SAM" id="MobiDB-lite"/>
    </source>
</evidence>
<reference evidence="4 5" key="1">
    <citation type="submission" date="2024-11" db="EMBL/GenBank/DDBJ databases">
        <title>Adaptive evolution of stress response genes in parasites aligns with host niche diversity.</title>
        <authorList>
            <person name="Hahn C."/>
            <person name="Resl P."/>
        </authorList>
    </citation>
    <scope>NUCLEOTIDE SEQUENCE [LARGE SCALE GENOMIC DNA]</scope>
    <source>
        <strain evidence="4">EGGRZ-B1_66</strain>
        <tissue evidence="4">Body</tissue>
    </source>
</reference>
<feature type="compositionally biased region" description="Polar residues" evidence="2">
    <location>
        <begin position="423"/>
        <end position="436"/>
    </location>
</feature>
<sequence>MAFRFQQSLSQHSTDEVARVIVRGASVSSSCADEEASMSSAGLSPHLAALNHSLYSLIRHNFKDRRSLLSGMLRLFDPIEQQGNEESALASLAELIFLADQLAHFPYSCMEEVLFLAHHTERRATLLGASIQRTFLDSMANSEGRETLDSLLERAEEEMLAANNTLITRLKRSKQSSQPQAWDLWPIAHNSWSRVLLESDSPPDEASWNASRTLETKISERLNALRPKSVRDSIRLTLFQQAPICLLLFCLHDYSPSDPVKQWDKALSNGIRKAEKSLMYLPELVRNTTLTLATSQSPSASKDRLAVRLCLAVRHFLMKTATLEHAVNGNSQTTVASSPKPGTPTKRNGLKAKERARVYSSASDSSVSSRSSRRKKKAHKKRAKLESLPEQRQKSPKKDPPSRSEPPVKKPTASRSLAPLPNMFTSQKHSASTANPSKKRSKLPISKNLTISSNVRTTVSCPDSMCQ</sequence>
<comment type="similarity">
    <text evidence="1">Belongs to the SCC2/Nipped-B family.</text>
</comment>
<evidence type="ECO:0000256" key="1">
    <source>
        <dbReference type="RuleBase" id="RU364107"/>
    </source>
</evidence>
<proteinExistence type="inferred from homology"/>
<dbReference type="Pfam" id="PF12830">
    <property type="entry name" value="Nipped-B_C"/>
    <property type="match status" value="1"/>
</dbReference>
<protein>
    <recommendedName>
        <fullName evidence="1">Nipped-B protein</fullName>
    </recommendedName>
</protein>
<dbReference type="AlphaFoldDB" id="A0ABD2Q501"/>
<dbReference type="InterPro" id="IPR033031">
    <property type="entry name" value="Scc2/Nipped-B"/>
</dbReference>
<gene>
    <name evidence="4" type="ORF">Ciccas_006889</name>
</gene>
<accession>A0ABD2Q501</accession>
<feature type="compositionally biased region" description="Low complexity" evidence="2">
    <location>
        <begin position="358"/>
        <end position="370"/>
    </location>
</feature>
<feature type="domain" description="Sister chromatid cohesion C-terminal" evidence="3">
    <location>
        <begin position="2"/>
        <end position="122"/>
    </location>
</feature>
<keyword evidence="5" id="KW-1185">Reference proteome</keyword>
<evidence type="ECO:0000313" key="4">
    <source>
        <dbReference type="EMBL" id="KAL3314493.1"/>
    </source>
</evidence>
<keyword evidence="1" id="KW-0539">Nucleus</keyword>
<evidence type="ECO:0000313" key="5">
    <source>
        <dbReference type="Proteomes" id="UP001626550"/>
    </source>
</evidence>
<dbReference type="GO" id="GO:0005634">
    <property type="term" value="C:nucleus"/>
    <property type="evidence" value="ECO:0007669"/>
    <property type="project" value="UniProtKB-SubCell"/>
</dbReference>
<comment type="subcellular location">
    <subcellularLocation>
        <location evidence="1">Nucleus</location>
    </subcellularLocation>
</comment>